<protein>
    <submittedName>
        <fullName evidence="2">Nuclear transport factor 2 family protein</fullName>
    </submittedName>
</protein>
<feature type="domain" description="SnoaL-like" evidence="1">
    <location>
        <begin position="27"/>
        <end position="125"/>
    </location>
</feature>
<evidence type="ECO:0000313" key="3">
    <source>
        <dbReference type="Proteomes" id="UP000602442"/>
    </source>
</evidence>
<dbReference type="InterPro" id="IPR037401">
    <property type="entry name" value="SnoaL-like"/>
</dbReference>
<keyword evidence="3" id="KW-1185">Reference proteome</keyword>
<accession>A0ABS0N5S2</accession>
<dbReference type="Pfam" id="PF12680">
    <property type="entry name" value="SnoaL_2"/>
    <property type="match status" value="1"/>
</dbReference>
<evidence type="ECO:0000313" key="2">
    <source>
        <dbReference type="EMBL" id="MBH5323132.1"/>
    </source>
</evidence>
<evidence type="ECO:0000259" key="1">
    <source>
        <dbReference type="Pfam" id="PF12680"/>
    </source>
</evidence>
<proteinExistence type="predicted"/>
<dbReference type="SUPFAM" id="SSF54427">
    <property type="entry name" value="NTF2-like"/>
    <property type="match status" value="1"/>
</dbReference>
<dbReference type="EMBL" id="JAEANY010000003">
    <property type="protein sequence ID" value="MBH5323132.1"/>
    <property type="molecule type" value="Genomic_DNA"/>
</dbReference>
<dbReference type="Gene3D" id="3.10.450.50">
    <property type="match status" value="1"/>
</dbReference>
<dbReference type="Proteomes" id="UP000602442">
    <property type="component" value="Unassembled WGS sequence"/>
</dbReference>
<reference evidence="2 3" key="1">
    <citation type="submission" date="2020-11" db="EMBL/GenBank/DDBJ databases">
        <title>Erythrobacter sediminis sp. nov., a marine bacterium from a tidal flat of Garorim Bay.</title>
        <authorList>
            <person name="Kim D."/>
            <person name="Yoo Y."/>
            <person name="Kim J.-J."/>
        </authorList>
    </citation>
    <scope>NUCLEOTIDE SEQUENCE [LARGE SCALE GENOMIC DNA]</scope>
    <source>
        <strain evidence="2 3">JGD-13</strain>
    </source>
</reference>
<dbReference type="InterPro" id="IPR032710">
    <property type="entry name" value="NTF2-like_dom_sf"/>
</dbReference>
<comment type="caution">
    <text evidence="2">The sequence shown here is derived from an EMBL/GenBank/DDBJ whole genome shotgun (WGS) entry which is preliminary data.</text>
</comment>
<name>A0ABS0N5S2_9SPHN</name>
<organism evidence="2 3">
    <name type="scientific">Aurantiacibacter sediminis</name>
    <dbReference type="NCBI Taxonomy" id="2793064"/>
    <lineage>
        <taxon>Bacteria</taxon>
        <taxon>Pseudomonadati</taxon>
        <taxon>Pseudomonadota</taxon>
        <taxon>Alphaproteobacteria</taxon>
        <taxon>Sphingomonadales</taxon>
        <taxon>Erythrobacteraceae</taxon>
        <taxon>Aurantiacibacter</taxon>
    </lineage>
</organism>
<gene>
    <name evidence="2" type="ORF">I5L03_11110</name>
</gene>
<sequence length="153" mass="17143">MTSRFRPLNVRGNGMFGYRKRQNIKQVRRYIAALNNRDADEMIGMLHEDCCFVDSKAFCVEGRADCASSIRNFMRMNIGFRLNAQSFSVRDGDVLIKGYTEADDASFAQDTLWMVRMAAGKLAHWQSFGGSEGASVARAVLPAAAKPFNQLPY</sequence>